<feature type="active site" description="Tele-phosphohistidine intermediate" evidence="1">
    <location>
        <position position="10"/>
    </location>
</feature>
<dbReference type="InterPro" id="IPR029033">
    <property type="entry name" value="His_PPase_superfam"/>
</dbReference>
<dbReference type="InterPro" id="IPR013078">
    <property type="entry name" value="His_Pase_superF_clade-1"/>
</dbReference>
<gene>
    <name evidence="3" type="ORF">N7450_011711</name>
</gene>
<dbReference type="PANTHER" id="PTHR48100">
    <property type="entry name" value="BROAD-SPECIFICITY PHOSPHATASE YOR283W-RELATED"/>
    <property type="match status" value="1"/>
</dbReference>
<keyword evidence="4" id="KW-1185">Reference proteome</keyword>
<feature type="binding site" evidence="2">
    <location>
        <begin position="88"/>
        <end position="91"/>
    </location>
    <ligand>
        <name>substrate</name>
    </ligand>
</feature>
<dbReference type="Gene3D" id="3.40.50.1240">
    <property type="entry name" value="Phosphoglycerate mutase-like"/>
    <property type="match status" value="1"/>
</dbReference>
<reference evidence="3 4" key="1">
    <citation type="journal article" date="2023" name="IMA Fungus">
        <title>Comparative genomic study of the Penicillium genus elucidates a diverse pangenome and 15 lateral gene transfer events.</title>
        <authorList>
            <person name="Petersen C."/>
            <person name="Sorensen T."/>
            <person name="Nielsen M.R."/>
            <person name="Sondergaard T.E."/>
            <person name="Sorensen J.L."/>
            <person name="Fitzpatrick D.A."/>
            <person name="Frisvad J.C."/>
            <person name="Nielsen K.L."/>
        </authorList>
    </citation>
    <scope>NUCLEOTIDE SEQUENCE [LARGE SCALE GENOMIC DNA]</scope>
    <source>
        <strain evidence="3 4">IBT 29057</strain>
    </source>
</reference>
<sequence length="207" mass="23597">MDARIFIVRHGETEWSANNRYTGTRDIPLTLNGEKEAVQAKDKFVGPKYVCDRSSIYCSPLARARRTAEILFPKVRTDLFKLDEGLREWDYGNFEGLTPSQIKKSQLGESSTWDLWLDGCPDGEYEVCLVRKPNHVQVSLNIKARLDALILKIKEDIQGSSKQQDIVCVTHRHIAIALALLFSRGFRFNMDPSSLSRPQESWFSSTS</sequence>
<protein>
    <submittedName>
        <fullName evidence="3">Uncharacterized protein</fullName>
    </submittedName>
</protein>
<dbReference type="InterPro" id="IPR050275">
    <property type="entry name" value="PGM_Phosphatase"/>
</dbReference>
<comment type="caution">
    <text evidence="3">The sequence shown here is derived from an EMBL/GenBank/DDBJ whole genome shotgun (WGS) entry which is preliminary data.</text>
</comment>
<dbReference type="Pfam" id="PF00300">
    <property type="entry name" value="His_Phos_1"/>
    <property type="match status" value="1"/>
</dbReference>
<proteinExistence type="predicted"/>
<dbReference type="Proteomes" id="UP001216150">
    <property type="component" value="Unassembled WGS sequence"/>
</dbReference>
<dbReference type="AlphaFoldDB" id="A0AAD6GNI9"/>
<feature type="active site" description="Proton donor/acceptor" evidence="1">
    <location>
        <position position="88"/>
    </location>
</feature>
<evidence type="ECO:0000256" key="1">
    <source>
        <dbReference type="PIRSR" id="PIRSR613078-1"/>
    </source>
</evidence>
<accession>A0AAD6GNI9</accession>
<dbReference type="CDD" id="cd07067">
    <property type="entry name" value="HP_PGM_like"/>
    <property type="match status" value="1"/>
</dbReference>
<evidence type="ECO:0000313" key="4">
    <source>
        <dbReference type="Proteomes" id="UP001216150"/>
    </source>
</evidence>
<evidence type="ECO:0000313" key="3">
    <source>
        <dbReference type="EMBL" id="KAJ5569225.1"/>
    </source>
</evidence>
<dbReference type="SMART" id="SM00855">
    <property type="entry name" value="PGAM"/>
    <property type="match status" value="1"/>
</dbReference>
<feature type="binding site" evidence="2">
    <location>
        <position position="63"/>
    </location>
    <ligand>
        <name>substrate</name>
    </ligand>
</feature>
<dbReference type="EMBL" id="JAQJAC010000010">
    <property type="protein sequence ID" value="KAJ5569225.1"/>
    <property type="molecule type" value="Genomic_DNA"/>
</dbReference>
<dbReference type="SUPFAM" id="SSF53254">
    <property type="entry name" value="Phosphoglycerate mutase-like"/>
    <property type="match status" value="1"/>
</dbReference>
<dbReference type="GO" id="GO:0016791">
    <property type="term" value="F:phosphatase activity"/>
    <property type="evidence" value="ECO:0007669"/>
    <property type="project" value="TreeGrafter"/>
</dbReference>
<evidence type="ECO:0000256" key="2">
    <source>
        <dbReference type="PIRSR" id="PIRSR613078-2"/>
    </source>
</evidence>
<name>A0AAD6GNI9_9EURO</name>
<feature type="binding site" evidence="2">
    <location>
        <begin position="22"/>
        <end position="23"/>
    </location>
    <ligand>
        <name>substrate</name>
    </ligand>
</feature>
<dbReference type="PANTHER" id="PTHR48100:SF15">
    <property type="entry name" value="SEDOHEPTULOSE 1,7-BISPHOSPHATASE"/>
    <property type="match status" value="1"/>
</dbReference>
<organism evidence="3 4">
    <name type="scientific">Penicillium hetheringtonii</name>
    <dbReference type="NCBI Taxonomy" id="911720"/>
    <lineage>
        <taxon>Eukaryota</taxon>
        <taxon>Fungi</taxon>
        <taxon>Dikarya</taxon>
        <taxon>Ascomycota</taxon>
        <taxon>Pezizomycotina</taxon>
        <taxon>Eurotiomycetes</taxon>
        <taxon>Eurotiomycetidae</taxon>
        <taxon>Eurotiales</taxon>
        <taxon>Aspergillaceae</taxon>
        <taxon>Penicillium</taxon>
    </lineage>
</organism>